<dbReference type="AlphaFoldDB" id="A0A565BGA5"/>
<proteinExistence type="predicted"/>
<accession>A0A565BGA5</accession>
<evidence type="ECO:0000313" key="2">
    <source>
        <dbReference type="Proteomes" id="UP000489600"/>
    </source>
</evidence>
<dbReference type="EMBL" id="CABITT030000004">
    <property type="protein sequence ID" value="VVB00649.1"/>
    <property type="molecule type" value="Genomic_DNA"/>
</dbReference>
<sequence length="140" mass="15983">MRDRLMGYLESLISYKLEIIKAKRKSKSLDCIKDKESFSQCLVVVKEIFAKKAIASNPYKAGHFKLNWKIDEDTISLLNSFTRVSTKLALAETRMRHTGDQIRIFAEQINLLGEEQPPLAEHGEDITTMNAMLISKDHIA</sequence>
<protein>
    <submittedName>
        <fullName evidence="1">Uncharacterized protein</fullName>
    </submittedName>
</protein>
<gene>
    <name evidence="1" type="ORF">ANE_LOCUS11093</name>
</gene>
<keyword evidence="2" id="KW-1185">Reference proteome</keyword>
<evidence type="ECO:0000313" key="1">
    <source>
        <dbReference type="EMBL" id="VVB00649.1"/>
    </source>
</evidence>
<name>A0A565BGA5_9BRAS</name>
<organism evidence="1 2">
    <name type="scientific">Arabis nemorensis</name>
    <dbReference type="NCBI Taxonomy" id="586526"/>
    <lineage>
        <taxon>Eukaryota</taxon>
        <taxon>Viridiplantae</taxon>
        <taxon>Streptophyta</taxon>
        <taxon>Embryophyta</taxon>
        <taxon>Tracheophyta</taxon>
        <taxon>Spermatophyta</taxon>
        <taxon>Magnoliopsida</taxon>
        <taxon>eudicotyledons</taxon>
        <taxon>Gunneridae</taxon>
        <taxon>Pentapetalae</taxon>
        <taxon>rosids</taxon>
        <taxon>malvids</taxon>
        <taxon>Brassicales</taxon>
        <taxon>Brassicaceae</taxon>
        <taxon>Arabideae</taxon>
        <taxon>Arabis</taxon>
    </lineage>
</organism>
<dbReference type="Proteomes" id="UP000489600">
    <property type="component" value="Unassembled WGS sequence"/>
</dbReference>
<reference evidence="1" key="1">
    <citation type="submission" date="2019-07" db="EMBL/GenBank/DDBJ databases">
        <authorList>
            <person name="Dittberner H."/>
        </authorList>
    </citation>
    <scope>NUCLEOTIDE SEQUENCE [LARGE SCALE GENOMIC DNA]</scope>
</reference>
<comment type="caution">
    <text evidence="1">The sequence shown here is derived from an EMBL/GenBank/DDBJ whole genome shotgun (WGS) entry which is preliminary data.</text>
</comment>